<dbReference type="Pfam" id="PF08962">
    <property type="entry name" value="Rv2632c-like"/>
    <property type="match status" value="1"/>
</dbReference>
<name>A0A561SW82_9PSEU</name>
<gene>
    <name evidence="1" type="ORF">FHX44_115017</name>
</gene>
<accession>A0A561SW82</accession>
<reference evidence="1 2" key="1">
    <citation type="submission" date="2019-06" db="EMBL/GenBank/DDBJ databases">
        <title>Sequencing the genomes of 1000 actinobacteria strains.</title>
        <authorList>
            <person name="Klenk H.-P."/>
        </authorList>
    </citation>
    <scope>NUCLEOTIDE SEQUENCE [LARGE SCALE GENOMIC DNA]</scope>
    <source>
        <strain evidence="1 2">DSM 45671</strain>
    </source>
</reference>
<evidence type="ECO:0000313" key="2">
    <source>
        <dbReference type="Proteomes" id="UP000321261"/>
    </source>
</evidence>
<comment type="caution">
    <text evidence="1">The sequence shown here is derived from an EMBL/GenBank/DDBJ whole genome shotgun (WGS) entry which is preliminary data.</text>
</comment>
<organism evidence="1 2">
    <name type="scientific">Pseudonocardia hierapolitana</name>
    <dbReference type="NCBI Taxonomy" id="1128676"/>
    <lineage>
        <taxon>Bacteria</taxon>
        <taxon>Bacillati</taxon>
        <taxon>Actinomycetota</taxon>
        <taxon>Actinomycetes</taxon>
        <taxon>Pseudonocardiales</taxon>
        <taxon>Pseudonocardiaceae</taxon>
        <taxon>Pseudonocardia</taxon>
    </lineage>
</organism>
<dbReference type="Proteomes" id="UP000321261">
    <property type="component" value="Unassembled WGS sequence"/>
</dbReference>
<dbReference type="Gene3D" id="3.30.160.240">
    <property type="entry name" value="Rv1738"/>
    <property type="match status" value="1"/>
</dbReference>
<evidence type="ECO:0000313" key="1">
    <source>
        <dbReference type="EMBL" id="TWF79091.1"/>
    </source>
</evidence>
<protein>
    <submittedName>
        <fullName evidence="1">Uncharacterized protein DUF1876</fullName>
    </submittedName>
</protein>
<dbReference type="InterPro" id="IPR038070">
    <property type="entry name" value="Rv2632c-like_sf"/>
</dbReference>
<dbReference type="AlphaFoldDB" id="A0A561SW82"/>
<dbReference type="EMBL" id="VIWU01000001">
    <property type="protein sequence ID" value="TWF79091.1"/>
    <property type="molecule type" value="Genomic_DNA"/>
</dbReference>
<keyword evidence="2" id="KW-1185">Reference proteome</keyword>
<dbReference type="OrthoDB" id="4828144at2"/>
<dbReference type="RefSeq" id="WP_147257992.1">
    <property type="nucleotide sequence ID" value="NZ_VIWU01000001.1"/>
</dbReference>
<dbReference type="InterPro" id="IPR015057">
    <property type="entry name" value="Rv2632c-like"/>
</dbReference>
<sequence>MQAMKRWNIAIEIDEQDGRTRATARLDAGSIELTGVGMARRSPEDPDVPQIGDELAVARALSELSHRLLDATAADIERVTHQPAHVHI</sequence>
<proteinExistence type="predicted"/>
<dbReference type="SUPFAM" id="SSF143212">
    <property type="entry name" value="Rv2632c-like"/>
    <property type="match status" value="1"/>
</dbReference>